<feature type="repeat" description="PPR" evidence="2">
    <location>
        <begin position="290"/>
        <end position="324"/>
    </location>
</feature>
<name>A0A8K1C702_PYTOL</name>
<sequence>MLRARRLVAMPAGASVLLRAAPRGTRRANATAIASMAAAPRSRFHSVALTQPRRRLPLTPSLMQLRWRSELSAAQQDQVNQYMDELTTCRDTGKWRQALKLLDRIDREGYRLDSAMYELAIAACARMGKIDVLGGLLQNMDADSLLPTNRTVDFIMQAYIAAEEWKLIVDLAQDTTAKGVALSEAAFEAAFESCGKLRDAGSARQILLNLEQTQARELDNEIFATAIRACGMGGRPDHAASLFAHMEDKCGLEADADTFNQLIRAQIVNHAYPQALQTFALVKERGVLLTESIYTATIDALIHRGEFRQASQLFDQMLSCDLEPSVFCLGRMMFAFVRLNNHDDARVCWSRILESDEIAPSMIKYSKMMELLATTNDSELAVTVFEHMCTRFDPARILDKTYASAIRAYGRLGQTETALALFDEFYANRQRSGQPMPRSARIYLAVFNALSRDAERDPEENTRDAQRVWDVMVQSVPQVMAPAYASLANVLASSGDLTAIEDLMQHARESAAQSQRREVSAGRKGGAMRADQGYFFDEEDLDEEMTTNEALYEGLDNRGDEWHEELMLIGVISGLSKARTDQSARVMAYLNLMRERGLPINDSIVRASTDAFIKNEQWSLMLDLLEYVDSRTLDNAELCFGDTVSKLLEAEAWEAARIWLAKAHRLGLQLPIRGKRDVLERLQAIQSDEWQIAYALARETLNFKQMVQANVDSVANAVDVCSKALRTDLVVKLFERTSGHPSLTRVVRLHSDERDGGGDEIAKIPLRMYKQTLLACMREHTTNYSGNSRIFIDKAEAICAQMLQQARASAALDGDALSMAISIKATMGDDDDVLALFEKMQEHEVSGNSYAYNAALMAYSRSRRLDKVLEIRDQLCDANSPVLLEPKITQSLLFSLAILNDEELMNKHLTETMAKLPHITKEHVVSAFLHANRYAKCVEWFDETVSDKMLYLILRRMIGTEETSAGVDQDGPDDAAAARLLLKYIAIHGLDRVQPPGWVLKVSKHMVQCGHLQEAQAILSLFADPACEVALTDLKPSFQREVMELQLYVHGEQRQLTQLCELFEQTKPTQFALTPRHYQLAMEYCSAAKVTKTKKDAVKTKQDGAQACLRLFETLRQQFVNPNGAIYWHTLQSCVRLEQLETVGPRIFGDAVAQGCERELSTELFRMARKAVAERQELLESTSDVEGEAPAKTPRRRGAPRKNMAAKQFQVDVDELVAITRFGHHNGVEISAGLAQKLLELRAFLPADVLNELEYIASQEQQTRPRGRESSVASPRRSPRARAPLPRSPKRTSRAGSAGSRWGDFYLQHQEE</sequence>
<evidence type="ECO:0000256" key="2">
    <source>
        <dbReference type="PROSITE-ProRule" id="PRU00708"/>
    </source>
</evidence>
<protein>
    <submittedName>
        <fullName evidence="4">Uncharacterized protein</fullName>
    </submittedName>
</protein>
<dbReference type="Gene3D" id="1.25.40.10">
    <property type="entry name" value="Tetratricopeptide repeat domain"/>
    <property type="match status" value="4"/>
</dbReference>
<dbReference type="InterPro" id="IPR011990">
    <property type="entry name" value="TPR-like_helical_dom_sf"/>
</dbReference>
<dbReference type="PANTHER" id="PTHR47447:SF17">
    <property type="entry name" value="OS12G0638900 PROTEIN"/>
    <property type="match status" value="1"/>
</dbReference>
<organism evidence="4 5">
    <name type="scientific">Pythium oligandrum</name>
    <name type="common">Mycoparasitic fungus</name>
    <dbReference type="NCBI Taxonomy" id="41045"/>
    <lineage>
        <taxon>Eukaryota</taxon>
        <taxon>Sar</taxon>
        <taxon>Stramenopiles</taxon>
        <taxon>Oomycota</taxon>
        <taxon>Peronosporomycetes</taxon>
        <taxon>Pythiales</taxon>
        <taxon>Pythiaceae</taxon>
        <taxon>Pythium</taxon>
    </lineage>
</organism>
<evidence type="ECO:0000313" key="5">
    <source>
        <dbReference type="Proteomes" id="UP000794436"/>
    </source>
</evidence>
<gene>
    <name evidence="4" type="ORF">Poli38472_003535</name>
</gene>
<keyword evidence="1" id="KW-0677">Repeat</keyword>
<evidence type="ECO:0000256" key="3">
    <source>
        <dbReference type="SAM" id="MobiDB-lite"/>
    </source>
</evidence>
<proteinExistence type="predicted"/>
<evidence type="ECO:0000313" key="4">
    <source>
        <dbReference type="EMBL" id="TMW57610.1"/>
    </source>
</evidence>
<evidence type="ECO:0000256" key="1">
    <source>
        <dbReference type="ARBA" id="ARBA00022737"/>
    </source>
</evidence>
<feature type="compositionally biased region" description="Low complexity" evidence="3">
    <location>
        <begin position="1270"/>
        <end position="1285"/>
    </location>
</feature>
<comment type="caution">
    <text evidence="4">The sequence shown here is derived from an EMBL/GenBank/DDBJ whole genome shotgun (WGS) entry which is preliminary data.</text>
</comment>
<accession>A0A8K1C702</accession>
<dbReference type="PROSITE" id="PS51375">
    <property type="entry name" value="PPR"/>
    <property type="match status" value="1"/>
</dbReference>
<dbReference type="PANTHER" id="PTHR47447">
    <property type="entry name" value="OS03G0856100 PROTEIN"/>
    <property type="match status" value="1"/>
</dbReference>
<reference evidence="4" key="1">
    <citation type="submission" date="2019-03" db="EMBL/GenBank/DDBJ databases">
        <title>Long read genome sequence of the mycoparasitic Pythium oligandrum ATCC 38472 isolated from sugarbeet rhizosphere.</title>
        <authorList>
            <person name="Gaulin E."/>
        </authorList>
    </citation>
    <scope>NUCLEOTIDE SEQUENCE</scope>
    <source>
        <strain evidence="4">ATCC 38472_TT</strain>
    </source>
</reference>
<feature type="region of interest" description="Disordered" evidence="3">
    <location>
        <begin position="1178"/>
        <end position="1205"/>
    </location>
</feature>
<dbReference type="Pfam" id="PF01535">
    <property type="entry name" value="PPR"/>
    <property type="match status" value="4"/>
</dbReference>
<dbReference type="Proteomes" id="UP000794436">
    <property type="component" value="Unassembled WGS sequence"/>
</dbReference>
<dbReference type="OrthoDB" id="185373at2759"/>
<dbReference type="NCBIfam" id="TIGR00756">
    <property type="entry name" value="PPR"/>
    <property type="match status" value="2"/>
</dbReference>
<dbReference type="InterPro" id="IPR002885">
    <property type="entry name" value="PPR_rpt"/>
</dbReference>
<dbReference type="EMBL" id="SPLM01000144">
    <property type="protein sequence ID" value="TMW57610.1"/>
    <property type="molecule type" value="Genomic_DNA"/>
</dbReference>
<feature type="region of interest" description="Disordered" evidence="3">
    <location>
        <begin position="1259"/>
        <end position="1312"/>
    </location>
</feature>
<keyword evidence="5" id="KW-1185">Reference proteome</keyword>